<protein>
    <submittedName>
        <fullName evidence="1">Uncharacterized protein</fullName>
    </submittedName>
</protein>
<dbReference type="EMBL" id="BAABLV010000017">
    <property type="protein sequence ID" value="GAA4894725.1"/>
    <property type="molecule type" value="Genomic_DNA"/>
</dbReference>
<sequence length="155" mass="17241">MPNLRRAFERAAPRFVAAAWDFADRAPAVDHLWVYVTHERDINVIIAYYRVGGAVHSAADLAEALPGIDWSDEAQHRLLDRLYAILDDVLAAAGDGRFPTRMVLSMDTATQQVNAEFSYSPLQPGVPYDQNVADVTLADQWLQRLRTTGNDSATL</sequence>
<dbReference type="RefSeq" id="WP_345579917.1">
    <property type="nucleotide sequence ID" value="NZ_BAABLV010000017.1"/>
</dbReference>
<keyword evidence="2" id="KW-1185">Reference proteome</keyword>
<proteinExistence type="predicted"/>
<evidence type="ECO:0000313" key="1">
    <source>
        <dbReference type="EMBL" id="GAA4894725.1"/>
    </source>
</evidence>
<accession>A0ABP9FCJ7</accession>
<reference evidence="2" key="1">
    <citation type="journal article" date="2019" name="Int. J. Syst. Evol. Microbiol.">
        <title>The Global Catalogue of Microorganisms (GCM) 10K type strain sequencing project: providing services to taxonomists for standard genome sequencing and annotation.</title>
        <authorList>
            <consortium name="The Broad Institute Genomics Platform"/>
            <consortium name="The Broad Institute Genome Sequencing Center for Infectious Disease"/>
            <person name="Wu L."/>
            <person name="Ma J."/>
        </authorList>
    </citation>
    <scope>NUCLEOTIDE SEQUENCE [LARGE SCALE GENOMIC DNA]</scope>
    <source>
        <strain evidence="2">JCM 19125</strain>
    </source>
</reference>
<evidence type="ECO:0000313" key="2">
    <source>
        <dbReference type="Proteomes" id="UP001501521"/>
    </source>
</evidence>
<organism evidence="1 2">
    <name type="scientific">Tessaracoccus lubricantis</name>
    <dbReference type="NCBI Taxonomy" id="545543"/>
    <lineage>
        <taxon>Bacteria</taxon>
        <taxon>Bacillati</taxon>
        <taxon>Actinomycetota</taxon>
        <taxon>Actinomycetes</taxon>
        <taxon>Propionibacteriales</taxon>
        <taxon>Propionibacteriaceae</taxon>
        <taxon>Tessaracoccus</taxon>
    </lineage>
</organism>
<dbReference type="Proteomes" id="UP001501521">
    <property type="component" value="Unassembled WGS sequence"/>
</dbReference>
<name>A0ABP9FCJ7_9ACTN</name>
<gene>
    <name evidence="1" type="ORF">GCM10025789_10090</name>
</gene>
<comment type="caution">
    <text evidence="1">The sequence shown here is derived from an EMBL/GenBank/DDBJ whole genome shotgun (WGS) entry which is preliminary data.</text>
</comment>